<dbReference type="VEuPathDB" id="TriTrypDB:TcIL3000.11.11230"/>
<evidence type="ECO:0000256" key="1">
    <source>
        <dbReference type="SAM" id="MobiDB-lite"/>
    </source>
</evidence>
<protein>
    <submittedName>
        <fullName evidence="2">Uncharacterized protein TCIL3000_11_11230</fullName>
    </submittedName>
</protein>
<name>G0V1W3_TRYCI</name>
<sequence>MSYRVFGSPYALLFHQHVTYLRLKKLPFKVYCRTFSTTLFYAWLYRARNSFCTVSPSGASHLQLWQLVSAVEGDATHRREQSLPHLDSNIVGCSNVRIVVNKSTHPNIHLVNWVVVVYSSWWLAKTGAIYRWFEVDNVDTIDGYLRYFFFVPGVGVSRAIARPFKEAMQRITAITGVSKGTAPYMKEHFIRLCTALESHLCNQQKLEGSRATFLYLLGTPHPTLSDVALGSVFSANFLMDDPPASLIVQRYPHLIRYLEMVTGWKGGEYVGECGESTEPNGEVSVQHGTNSGIDGNNSAYMDTVPDSLADVLLLIEEVFPFMVSQCESFIEHMLGDGVRQLKRERLEGPWEGCSGYLLPQVTKIKSLMIIDDDVHTVFARAQDLEVALLAAREVVGDDVVNECDGHEEVAASVDLSSAPGTPGAVDESSKCERYVTESVVNTVSVSDAAPPSEGRSRTANAVSANDPVRCAEPSINKIIEELKEKNVLNSDTAQFHRVFTEATARSRAVLKRQSSSRGISLTNIDKCLDRLRVLLKKIHTPHYTLATVFHGRRMFIAVIPEHEAEAARKRGVSRGRLQTPPM</sequence>
<evidence type="ECO:0000313" key="2">
    <source>
        <dbReference type="EMBL" id="CCC95634.1"/>
    </source>
</evidence>
<feature type="region of interest" description="Disordered" evidence="1">
    <location>
        <begin position="446"/>
        <end position="465"/>
    </location>
</feature>
<proteinExistence type="predicted"/>
<accession>G0V1W3</accession>
<reference evidence="2" key="1">
    <citation type="journal article" date="2012" name="Proc. Natl. Acad. Sci. U.S.A.">
        <title>Antigenic diversity is generated by distinct evolutionary mechanisms in African trypanosome species.</title>
        <authorList>
            <person name="Jackson A.P."/>
            <person name="Berry A."/>
            <person name="Aslett M."/>
            <person name="Allison H.C."/>
            <person name="Burton P."/>
            <person name="Vavrova-Anderson J."/>
            <person name="Brown R."/>
            <person name="Browne H."/>
            <person name="Corton N."/>
            <person name="Hauser H."/>
            <person name="Gamble J."/>
            <person name="Gilderthorp R."/>
            <person name="Marcello L."/>
            <person name="McQuillan J."/>
            <person name="Otto T.D."/>
            <person name="Quail M.A."/>
            <person name="Sanders M.J."/>
            <person name="van Tonder A."/>
            <person name="Ginger M.L."/>
            <person name="Field M.C."/>
            <person name="Barry J.D."/>
            <person name="Hertz-Fowler C."/>
            <person name="Berriman M."/>
        </authorList>
    </citation>
    <scope>NUCLEOTIDE SEQUENCE</scope>
    <source>
        <strain evidence="2">IL3000</strain>
    </source>
</reference>
<dbReference type="EMBL" id="HE575324">
    <property type="protein sequence ID" value="CCC95634.1"/>
    <property type="molecule type" value="Genomic_DNA"/>
</dbReference>
<dbReference type="CDD" id="cd00299">
    <property type="entry name" value="GST_C_family"/>
    <property type="match status" value="1"/>
</dbReference>
<dbReference type="AlphaFoldDB" id="G0V1W3"/>
<gene>
    <name evidence="2" type="ORF">TCIL3000_11_11230</name>
</gene>
<organism evidence="2">
    <name type="scientific">Trypanosoma congolense (strain IL3000)</name>
    <dbReference type="NCBI Taxonomy" id="1068625"/>
    <lineage>
        <taxon>Eukaryota</taxon>
        <taxon>Discoba</taxon>
        <taxon>Euglenozoa</taxon>
        <taxon>Kinetoplastea</taxon>
        <taxon>Metakinetoplastina</taxon>
        <taxon>Trypanosomatida</taxon>
        <taxon>Trypanosomatidae</taxon>
        <taxon>Trypanosoma</taxon>
        <taxon>Nannomonas</taxon>
    </lineage>
</organism>